<dbReference type="Proteomes" id="UP000011566">
    <property type="component" value="Unassembled WGS sequence"/>
</dbReference>
<proteinExistence type="predicted"/>
<evidence type="ECO:0000313" key="2">
    <source>
        <dbReference type="Proteomes" id="UP000011566"/>
    </source>
</evidence>
<dbReference type="AlphaFoldDB" id="M0LVU7"/>
<dbReference type="PATRIC" id="fig|1132509.6.peg.3383"/>
<dbReference type="OrthoDB" id="213306at2157"/>
<accession>M0LVU7</accession>
<dbReference type="EMBL" id="AOMB01000041">
    <property type="protein sequence ID" value="EMA36479.1"/>
    <property type="molecule type" value="Genomic_DNA"/>
</dbReference>
<sequence length="65" mass="7231">MASNDESDDRQLAEDSPPRQVMCQRCSEEFDWHEDVCPACGWEKGEWVESGRYGLGGSYGIEGSG</sequence>
<dbReference type="eggNOG" id="arCOG13017">
    <property type="taxonomic scope" value="Archaea"/>
</dbReference>
<gene>
    <name evidence="1" type="ORF">C447_14516</name>
</gene>
<evidence type="ECO:0000313" key="1">
    <source>
        <dbReference type="EMBL" id="EMA36479.1"/>
    </source>
</evidence>
<keyword evidence="2" id="KW-1185">Reference proteome</keyword>
<protein>
    <submittedName>
        <fullName evidence="1">Uncharacterized protein</fullName>
    </submittedName>
</protein>
<organism evidence="1 2">
    <name type="scientific">Halococcus hamelinensis 100A6</name>
    <dbReference type="NCBI Taxonomy" id="1132509"/>
    <lineage>
        <taxon>Archaea</taxon>
        <taxon>Methanobacteriati</taxon>
        <taxon>Methanobacteriota</taxon>
        <taxon>Stenosarchaea group</taxon>
        <taxon>Halobacteria</taxon>
        <taxon>Halobacteriales</taxon>
        <taxon>Halococcaceae</taxon>
        <taxon>Halococcus</taxon>
    </lineage>
</organism>
<dbReference type="RefSeq" id="WP_007695141.1">
    <property type="nucleotide sequence ID" value="NZ_AJRK01000001.1"/>
</dbReference>
<comment type="caution">
    <text evidence="1">The sequence shown here is derived from an EMBL/GenBank/DDBJ whole genome shotgun (WGS) entry which is preliminary data.</text>
</comment>
<reference evidence="1 2" key="1">
    <citation type="journal article" date="2014" name="PLoS Genet.">
        <title>Phylogenetically driven sequencing of extremely halophilic archaea reveals strategies for static and dynamic osmo-response.</title>
        <authorList>
            <person name="Becker E.A."/>
            <person name="Seitzer P.M."/>
            <person name="Tritt A."/>
            <person name="Larsen D."/>
            <person name="Krusor M."/>
            <person name="Yao A.I."/>
            <person name="Wu D."/>
            <person name="Madern D."/>
            <person name="Eisen J.A."/>
            <person name="Darling A.E."/>
            <person name="Facciotti M.T."/>
        </authorList>
    </citation>
    <scope>NUCLEOTIDE SEQUENCE [LARGE SCALE GENOMIC DNA]</scope>
    <source>
        <strain evidence="1 2">100A6</strain>
    </source>
</reference>
<name>M0LVU7_9EURY</name>